<dbReference type="InterPro" id="IPR013325">
    <property type="entry name" value="RNA_pol_sigma_r2"/>
</dbReference>
<dbReference type="Pfam" id="PF04542">
    <property type="entry name" value="Sigma70_r2"/>
    <property type="match status" value="1"/>
</dbReference>
<evidence type="ECO:0000313" key="8">
    <source>
        <dbReference type="Proteomes" id="UP000322699"/>
    </source>
</evidence>
<dbReference type="NCBIfam" id="TIGR02937">
    <property type="entry name" value="sigma70-ECF"/>
    <property type="match status" value="1"/>
</dbReference>
<dbReference type="AlphaFoldDB" id="A0A5B1CKS7"/>
<dbReference type="GO" id="GO:0003677">
    <property type="term" value="F:DNA binding"/>
    <property type="evidence" value="ECO:0007669"/>
    <property type="project" value="InterPro"/>
</dbReference>
<organism evidence="7 8">
    <name type="scientific">Rubripirellula obstinata</name>
    <dbReference type="NCBI Taxonomy" id="406547"/>
    <lineage>
        <taxon>Bacteria</taxon>
        <taxon>Pseudomonadati</taxon>
        <taxon>Planctomycetota</taxon>
        <taxon>Planctomycetia</taxon>
        <taxon>Pirellulales</taxon>
        <taxon>Pirellulaceae</taxon>
        <taxon>Rubripirellula</taxon>
    </lineage>
</organism>
<dbReference type="Gene3D" id="1.10.1740.10">
    <property type="match status" value="1"/>
</dbReference>
<dbReference type="InterPro" id="IPR039425">
    <property type="entry name" value="RNA_pol_sigma-70-like"/>
</dbReference>
<evidence type="ECO:0000256" key="4">
    <source>
        <dbReference type="ARBA" id="ARBA00023163"/>
    </source>
</evidence>
<dbReference type="SUPFAM" id="SSF88659">
    <property type="entry name" value="Sigma3 and sigma4 domains of RNA polymerase sigma factors"/>
    <property type="match status" value="1"/>
</dbReference>
<keyword evidence="4" id="KW-0804">Transcription</keyword>
<dbReference type="InterPro" id="IPR013324">
    <property type="entry name" value="RNA_pol_sigma_r3/r4-like"/>
</dbReference>
<sequence>MATVNPEKNILNMVTETAIEPATILQRIAAGDSLAVEDCLQRYGGLVWSLSRRWLSNSADAEDASQEIFVEIWKKAKSFDPSKSSEAAFVTLITRRRLIDRLRRTSSTANTLNMSAIEYDVPEEVTVQPAELAAELADEADKALRCIERLSSQQKQVIELSIHHGCSHTHIAERLSMPLGTVKSFARRALLQLKDCMAKSAVVTAEGGTL</sequence>
<dbReference type="PANTHER" id="PTHR43133">
    <property type="entry name" value="RNA POLYMERASE ECF-TYPE SIGMA FACTO"/>
    <property type="match status" value="1"/>
</dbReference>
<dbReference type="SUPFAM" id="SSF88946">
    <property type="entry name" value="Sigma2 domain of RNA polymerase sigma factors"/>
    <property type="match status" value="1"/>
</dbReference>
<evidence type="ECO:0000313" key="7">
    <source>
        <dbReference type="EMBL" id="KAA1261807.1"/>
    </source>
</evidence>
<dbReference type="Gene3D" id="1.10.10.10">
    <property type="entry name" value="Winged helix-like DNA-binding domain superfamily/Winged helix DNA-binding domain"/>
    <property type="match status" value="1"/>
</dbReference>
<evidence type="ECO:0000259" key="5">
    <source>
        <dbReference type="Pfam" id="PF04542"/>
    </source>
</evidence>
<gene>
    <name evidence="7" type="primary">sigK_4</name>
    <name evidence="7" type="ORF">LF1_43670</name>
</gene>
<dbReference type="RefSeq" id="WP_235033421.1">
    <property type="nucleotide sequence ID" value="NZ_LWSK01000017.1"/>
</dbReference>
<comment type="caution">
    <text evidence="7">The sequence shown here is derived from an EMBL/GenBank/DDBJ whole genome shotgun (WGS) entry which is preliminary data.</text>
</comment>
<dbReference type="InterPro" id="IPR007627">
    <property type="entry name" value="RNA_pol_sigma70_r2"/>
</dbReference>
<evidence type="ECO:0000256" key="1">
    <source>
        <dbReference type="ARBA" id="ARBA00010641"/>
    </source>
</evidence>
<dbReference type="GO" id="GO:0016987">
    <property type="term" value="F:sigma factor activity"/>
    <property type="evidence" value="ECO:0007669"/>
    <property type="project" value="UniProtKB-KW"/>
</dbReference>
<evidence type="ECO:0000259" key="6">
    <source>
        <dbReference type="Pfam" id="PF08281"/>
    </source>
</evidence>
<dbReference type="GO" id="GO:0006352">
    <property type="term" value="P:DNA-templated transcription initiation"/>
    <property type="evidence" value="ECO:0007669"/>
    <property type="project" value="InterPro"/>
</dbReference>
<comment type="similarity">
    <text evidence="1">Belongs to the sigma-70 factor family. ECF subfamily.</text>
</comment>
<dbReference type="EMBL" id="VRLW01000001">
    <property type="protein sequence ID" value="KAA1261807.1"/>
    <property type="molecule type" value="Genomic_DNA"/>
</dbReference>
<accession>A0A5B1CKS7</accession>
<keyword evidence="3" id="KW-0731">Sigma factor</keyword>
<dbReference type="InterPro" id="IPR036388">
    <property type="entry name" value="WH-like_DNA-bd_sf"/>
</dbReference>
<keyword evidence="2" id="KW-0805">Transcription regulation</keyword>
<dbReference type="Proteomes" id="UP000322699">
    <property type="component" value="Unassembled WGS sequence"/>
</dbReference>
<evidence type="ECO:0000256" key="2">
    <source>
        <dbReference type="ARBA" id="ARBA00023015"/>
    </source>
</evidence>
<dbReference type="InterPro" id="IPR014284">
    <property type="entry name" value="RNA_pol_sigma-70_dom"/>
</dbReference>
<evidence type="ECO:0000256" key="3">
    <source>
        <dbReference type="ARBA" id="ARBA00023082"/>
    </source>
</evidence>
<dbReference type="PANTHER" id="PTHR43133:SF62">
    <property type="entry name" value="RNA POLYMERASE SIGMA FACTOR SIGZ"/>
    <property type="match status" value="1"/>
</dbReference>
<keyword evidence="8" id="KW-1185">Reference proteome</keyword>
<protein>
    <submittedName>
        <fullName evidence="7">ECF RNA polymerase sigma factor SigK</fullName>
    </submittedName>
</protein>
<dbReference type="InterPro" id="IPR013249">
    <property type="entry name" value="RNA_pol_sigma70_r4_t2"/>
</dbReference>
<name>A0A5B1CKS7_9BACT</name>
<proteinExistence type="inferred from homology"/>
<feature type="domain" description="RNA polymerase sigma factor 70 region 4 type 2" evidence="6">
    <location>
        <begin position="142"/>
        <end position="193"/>
    </location>
</feature>
<dbReference type="Pfam" id="PF08281">
    <property type="entry name" value="Sigma70_r4_2"/>
    <property type="match status" value="1"/>
</dbReference>
<feature type="domain" description="RNA polymerase sigma-70 region 2" evidence="5">
    <location>
        <begin position="41"/>
        <end position="106"/>
    </location>
</feature>
<reference evidence="7 8" key="1">
    <citation type="submission" date="2019-08" db="EMBL/GenBank/DDBJ databases">
        <title>Deep-cultivation of Planctomycetes and their phenomic and genomic characterization uncovers novel biology.</title>
        <authorList>
            <person name="Wiegand S."/>
            <person name="Jogler M."/>
            <person name="Boedeker C."/>
            <person name="Pinto D."/>
            <person name="Vollmers J."/>
            <person name="Rivas-Marin E."/>
            <person name="Kohn T."/>
            <person name="Peeters S.H."/>
            <person name="Heuer A."/>
            <person name="Rast P."/>
            <person name="Oberbeckmann S."/>
            <person name="Bunk B."/>
            <person name="Jeske O."/>
            <person name="Meyerdierks A."/>
            <person name="Storesund J.E."/>
            <person name="Kallscheuer N."/>
            <person name="Luecker S."/>
            <person name="Lage O.M."/>
            <person name="Pohl T."/>
            <person name="Merkel B.J."/>
            <person name="Hornburger P."/>
            <person name="Mueller R.-W."/>
            <person name="Bruemmer F."/>
            <person name="Labrenz M."/>
            <person name="Spormann A.M."/>
            <person name="Op Den Camp H."/>
            <person name="Overmann J."/>
            <person name="Amann R."/>
            <person name="Jetten M.S.M."/>
            <person name="Mascher T."/>
            <person name="Medema M.H."/>
            <person name="Devos D.P."/>
            <person name="Kaster A.-K."/>
            <person name="Ovreas L."/>
            <person name="Rohde M."/>
            <person name="Galperin M.Y."/>
            <person name="Jogler C."/>
        </authorList>
    </citation>
    <scope>NUCLEOTIDE SEQUENCE [LARGE SCALE GENOMIC DNA]</scope>
    <source>
        <strain evidence="7 8">LF1</strain>
    </source>
</reference>